<keyword evidence="1" id="KW-0732">Signal</keyword>
<protein>
    <recommendedName>
        <fullName evidence="4">DUF5105 domain-containing protein</fullName>
    </recommendedName>
</protein>
<dbReference type="Proteomes" id="UP000462363">
    <property type="component" value="Unassembled WGS sequence"/>
</dbReference>
<dbReference type="RefSeq" id="WP_154321898.1">
    <property type="nucleotide sequence ID" value="NZ_CAMAAA010000026.1"/>
</dbReference>
<name>A0A844F739_CLOSV</name>
<sequence length="207" mass="22975">MKNMKRWMAAALAVMLCLSLAACKGKEFDAKGYVKSVLDAHYHGEYKDYAKYLDISEEEAKADLDKDVDQQIDQEVGAIIDLGDEGKARYKEMLVKVEKLAKYEVKDVKKQDNGNYVVTVEVEPSNIYQTLEQNSTSVTEEKVNQGLTPSDPAVFADILVESIQKSIDGNTYGDATTVEVNVTKDDNGAYGLEESEVQKLADALFPQ</sequence>
<organism evidence="2 3">
    <name type="scientific">Clostridium scindens (strain JCM 10418 / VPI 12708)</name>
    <dbReference type="NCBI Taxonomy" id="29347"/>
    <lineage>
        <taxon>Bacteria</taxon>
        <taxon>Bacillati</taxon>
        <taxon>Bacillota</taxon>
        <taxon>Clostridia</taxon>
        <taxon>Lachnospirales</taxon>
        <taxon>Lachnospiraceae</taxon>
    </lineage>
</organism>
<feature type="chain" id="PRO_5033021720" description="DUF5105 domain-containing protein" evidence="1">
    <location>
        <begin position="22"/>
        <end position="207"/>
    </location>
</feature>
<evidence type="ECO:0008006" key="4">
    <source>
        <dbReference type="Google" id="ProtNLM"/>
    </source>
</evidence>
<evidence type="ECO:0000313" key="3">
    <source>
        <dbReference type="Proteomes" id="UP000462363"/>
    </source>
</evidence>
<comment type="caution">
    <text evidence="2">The sequence shown here is derived from an EMBL/GenBank/DDBJ whole genome shotgun (WGS) entry which is preliminary data.</text>
</comment>
<feature type="signal peptide" evidence="1">
    <location>
        <begin position="1"/>
        <end position="21"/>
    </location>
</feature>
<proteinExistence type="predicted"/>
<evidence type="ECO:0000313" key="2">
    <source>
        <dbReference type="EMBL" id="MSS41303.1"/>
    </source>
</evidence>
<dbReference type="EMBL" id="VUMB01000031">
    <property type="protein sequence ID" value="MSS41303.1"/>
    <property type="molecule type" value="Genomic_DNA"/>
</dbReference>
<evidence type="ECO:0000256" key="1">
    <source>
        <dbReference type="SAM" id="SignalP"/>
    </source>
</evidence>
<accession>A0A844F739</accession>
<gene>
    <name evidence="2" type="ORF">FYJ37_13375</name>
</gene>
<dbReference type="AlphaFoldDB" id="A0A844F739"/>
<reference evidence="2 3" key="1">
    <citation type="submission" date="2019-08" db="EMBL/GenBank/DDBJ databases">
        <title>In-depth cultivation of the pig gut microbiome towards novel bacterial diversity and tailored functional studies.</title>
        <authorList>
            <person name="Wylensek D."/>
            <person name="Hitch T.C.A."/>
            <person name="Clavel T."/>
        </authorList>
    </citation>
    <scope>NUCLEOTIDE SEQUENCE [LARGE SCALE GENOMIC DNA]</scope>
    <source>
        <strain evidence="2 3">BL-389-WT-3D</strain>
    </source>
</reference>
<dbReference type="PROSITE" id="PS51257">
    <property type="entry name" value="PROKAR_LIPOPROTEIN"/>
    <property type="match status" value="1"/>
</dbReference>